<dbReference type="STRING" id="1121448.DGI_3132"/>
<dbReference type="PATRIC" id="fig|1121448.10.peg.3093"/>
<dbReference type="EMBL" id="CP006585">
    <property type="protein sequence ID" value="AGW14846.1"/>
    <property type="molecule type" value="Genomic_DNA"/>
</dbReference>
<feature type="transmembrane region" description="Helical" evidence="1">
    <location>
        <begin position="24"/>
        <end position="43"/>
    </location>
</feature>
<gene>
    <name evidence="2" type="ORF">DGI_3132</name>
</gene>
<accession>T2GFD6</accession>
<protein>
    <recommendedName>
        <fullName evidence="4">TPM domain-containing protein</fullName>
    </recommendedName>
</protein>
<reference evidence="2 3" key="1">
    <citation type="journal article" date="2013" name="J. Bacteriol.">
        <title>Roles of HynAB and Ech, the only two hydrogenases found in the model sulfate reducer Desulfovibrio gigas.</title>
        <authorList>
            <person name="Morais-Silva F.O."/>
            <person name="Santos C.I."/>
            <person name="Rodrigues R."/>
            <person name="Pereira I.A."/>
            <person name="Rodrigues-Pousada C."/>
        </authorList>
    </citation>
    <scope>NUCLEOTIDE SEQUENCE [LARGE SCALE GENOMIC DNA]</scope>
    <source>
        <strain evidence="3">ATCC 19364 / DSM 1382 / NCIMB 9332 / VKM B-1759</strain>
    </source>
</reference>
<dbReference type="HOGENOM" id="CLU_135507_0_0_7"/>
<dbReference type="eggNOG" id="ENOG50347ZV">
    <property type="taxonomic scope" value="Bacteria"/>
</dbReference>
<evidence type="ECO:0000313" key="3">
    <source>
        <dbReference type="Proteomes" id="UP000016587"/>
    </source>
</evidence>
<name>T2GFD6_MEGG1</name>
<keyword evidence="1" id="KW-1133">Transmembrane helix</keyword>
<dbReference type="RefSeq" id="WP_021761929.1">
    <property type="nucleotide sequence ID" value="NC_022444.1"/>
</dbReference>
<keyword evidence="3" id="KW-1185">Reference proteome</keyword>
<dbReference type="KEGG" id="dgg:DGI_3132"/>
<keyword evidence="1" id="KW-0472">Membrane</keyword>
<dbReference type="Proteomes" id="UP000016587">
    <property type="component" value="Chromosome"/>
</dbReference>
<evidence type="ECO:0008006" key="4">
    <source>
        <dbReference type="Google" id="ProtNLM"/>
    </source>
</evidence>
<evidence type="ECO:0000256" key="1">
    <source>
        <dbReference type="SAM" id="Phobius"/>
    </source>
</evidence>
<reference evidence="3" key="2">
    <citation type="submission" date="2013-07" db="EMBL/GenBank/DDBJ databases">
        <authorList>
            <person name="Morais-Silva F.O."/>
            <person name="Rezende A.M."/>
            <person name="Pimentel C."/>
            <person name="Resende D.M."/>
            <person name="Santos C.I."/>
            <person name="Clemente C."/>
            <person name="de Oliveira L.M."/>
            <person name="da Silva S.M."/>
            <person name="Costa D.A."/>
            <person name="Varela-Raposo A."/>
            <person name="Horacio E.C.A."/>
            <person name="Matos M."/>
            <person name="Flores O."/>
            <person name="Ruiz J.C."/>
            <person name="Rodrigues-Pousada C."/>
        </authorList>
    </citation>
    <scope>NUCLEOTIDE SEQUENCE [LARGE SCALE GENOMIC DNA]</scope>
    <source>
        <strain evidence="3">ATCC 19364 / DSM 1382 / NCIMB 9332 / VKM B-1759</strain>
    </source>
</reference>
<dbReference type="OrthoDB" id="5471470at2"/>
<evidence type="ECO:0000313" key="2">
    <source>
        <dbReference type="EMBL" id="AGW14846.1"/>
    </source>
</evidence>
<dbReference type="AlphaFoldDB" id="T2GFD6"/>
<keyword evidence="1" id="KW-0812">Transmembrane</keyword>
<proteinExistence type="predicted"/>
<organism evidence="2 3">
    <name type="scientific">Megalodesulfovibrio gigas (strain ATCC 19364 / DSM 1382 / NCIMB 9332 / VKM B-1759)</name>
    <name type="common">Desulfovibrio gigas</name>
    <dbReference type="NCBI Taxonomy" id="1121448"/>
    <lineage>
        <taxon>Bacteria</taxon>
        <taxon>Pseudomonadati</taxon>
        <taxon>Thermodesulfobacteriota</taxon>
        <taxon>Desulfovibrionia</taxon>
        <taxon>Desulfovibrionales</taxon>
        <taxon>Desulfovibrionaceae</taxon>
        <taxon>Megalodesulfovibrio</taxon>
    </lineage>
</organism>
<sequence length="175" mass="19748">MVFFRGLRQMRGPLVRGESTSERLTRLLLLVTVFAICALLFQWNTQRHLDRLKAKETIFDATGTLTADQKDALLQFSQLFKEEFGMEVRVVVSITPLEPPEPNPSVIYLALKPDSREVVLQVPPLAARALGEETLTALRETHFPPYFDDGSWPKGLILALSTIWNILLNQSTAVQ</sequence>